<evidence type="ECO:0000256" key="1">
    <source>
        <dbReference type="SAM" id="Coils"/>
    </source>
</evidence>
<dbReference type="SUPFAM" id="SSF58100">
    <property type="entry name" value="Bacterial hemolysins"/>
    <property type="match status" value="1"/>
</dbReference>
<gene>
    <name evidence="2" type="ORF">COK81_30835</name>
</gene>
<feature type="coiled-coil region" evidence="1">
    <location>
        <begin position="141"/>
        <end position="182"/>
    </location>
</feature>
<organism evidence="2 3">
    <name type="scientific">Bacillus thuringiensis</name>
    <dbReference type="NCBI Taxonomy" id="1428"/>
    <lineage>
        <taxon>Bacteria</taxon>
        <taxon>Bacillati</taxon>
        <taxon>Bacillota</taxon>
        <taxon>Bacilli</taxon>
        <taxon>Bacillales</taxon>
        <taxon>Bacillaceae</taxon>
        <taxon>Bacillus</taxon>
        <taxon>Bacillus cereus group</taxon>
    </lineage>
</organism>
<dbReference type="EMBL" id="NVCU01000410">
    <property type="protein sequence ID" value="PFT74456.1"/>
    <property type="molecule type" value="Genomic_DNA"/>
</dbReference>
<accession>A0A9X7AU45</accession>
<sequence>MTNRLGGIILKKILVSSLTFATISTSILGHSNVFADSKTQKVRQYNQQSLISTQIFSNWIKRLGSQIPLIQSYGLMVLTQPDMKIDSKYSLINNQKIARENVQTWLDEYSPRLIEINEGMLSYSSRFNTYYNKLYNLTDQINENEQTKVSFKNTINRLQNQLQDVQNQMENTSLELNRYKSILIQDSKRFSLQIEALVQTLSGSNGDIMKLRTYIQQLQKEIHEEIGEILSNPNETIKGSIKIGTAISSTIITGVTTKTVDFNAIEGLSEELMKASNDQNRESMIILEQKQQELKKAVKKLTENEIQVIGMTFIEDQVTGFTDTVQRQSMILDYLTNDWKILNQSLKQIQENLNSNKIDIVELKKTLVGMKKASEEINKQTHQFQDFVANIKVN</sequence>
<proteinExistence type="predicted"/>
<reference evidence="2 3" key="1">
    <citation type="submission" date="2017-09" db="EMBL/GenBank/DDBJ databases">
        <title>Large-scale bioinformatics analysis of Bacillus genomes uncovers conserved roles of natural products in bacterial physiology.</title>
        <authorList>
            <consortium name="Agbiome Team Llc"/>
            <person name="Bleich R.M."/>
            <person name="Grubbs K.J."/>
            <person name="Santa Maria K.C."/>
            <person name="Allen S.E."/>
            <person name="Farag S."/>
            <person name="Shank E.A."/>
            <person name="Bowers A."/>
        </authorList>
    </citation>
    <scope>NUCLEOTIDE SEQUENCE [LARGE SCALE GENOMIC DNA]</scope>
    <source>
        <strain evidence="2 3">AFS064137</strain>
    </source>
</reference>
<evidence type="ECO:0000313" key="2">
    <source>
        <dbReference type="EMBL" id="PFT74456.1"/>
    </source>
</evidence>
<dbReference type="Gene3D" id="1.20.1170.10">
    <property type="match status" value="1"/>
</dbReference>
<dbReference type="InterPro" id="IPR052785">
    <property type="entry name" value="Enterotoxin_cmpnt"/>
</dbReference>
<dbReference type="Pfam" id="PF05791">
    <property type="entry name" value="Bacillus_HBL"/>
    <property type="match status" value="1"/>
</dbReference>
<evidence type="ECO:0000313" key="3">
    <source>
        <dbReference type="Proteomes" id="UP000225910"/>
    </source>
</evidence>
<dbReference type="PANTHER" id="PTHR38443:SF2">
    <property type="entry name" value="NON-HEMOLYTIC ENTEROTOXIN LYTIC COMPONENT L1"/>
    <property type="match status" value="1"/>
</dbReference>
<dbReference type="PANTHER" id="PTHR38443">
    <property type="match status" value="1"/>
</dbReference>
<dbReference type="AlphaFoldDB" id="A0A9X7AU45"/>
<dbReference type="Proteomes" id="UP000225910">
    <property type="component" value="Unassembled WGS sequence"/>
</dbReference>
<protein>
    <submittedName>
        <fullName evidence="2">Enterotoxin</fullName>
    </submittedName>
</protein>
<comment type="caution">
    <text evidence="2">The sequence shown here is derived from an EMBL/GenBank/DDBJ whole genome shotgun (WGS) entry which is preliminary data.</text>
</comment>
<keyword evidence="1" id="KW-0175">Coiled coil</keyword>
<dbReference type="GO" id="GO:0016020">
    <property type="term" value="C:membrane"/>
    <property type="evidence" value="ECO:0007669"/>
    <property type="project" value="InterPro"/>
</dbReference>
<name>A0A9X7AU45_BACTU</name>
<dbReference type="CDD" id="cd22654">
    <property type="entry name" value="ClyA_NheA-like"/>
    <property type="match status" value="1"/>
</dbReference>
<dbReference type="InterPro" id="IPR008414">
    <property type="entry name" value="HBL"/>
</dbReference>